<evidence type="ECO:0000256" key="1">
    <source>
        <dbReference type="ARBA" id="ARBA00005791"/>
    </source>
</evidence>
<evidence type="ECO:0000259" key="7">
    <source>
        <dbReference type="Pfam" id="PF13462"/>
    </source>
</evidence>
<dbReference type="EMBL" id="JNBY01000050">
    <property type="protein sequence ID" value="KDN87059.1"/>
    <property type="molecule type" value="Genomic_DNA"/>
</dbReference>
<accession>A0A066Z487</accession>
<feature type="transmembrane region" description="Helical" evidence="6">
    <location>
        <begin position="48"/>
        <end position="70"/>
    </location>
</feature>
<evidence type="ECO:0000256" key="3">
    <source>
        <dbReference type="ARBA" id="ARBA00023002"/>
    </source>
</evidence>
<dbReference type="PATRIC" id="fig|1348663.4.peg.1092"/>
<keyword evidence="6" id="KW-1133">Transmembrane helix</keyword>
<evidence type="ECO:0000256" key="6">
    <source>
        <dbReference type="SAM" id="Phobius"/>
    </source>
</evidence>
<dbReference type="Pfam" id="PF13462">
    <property type="entry name" value="Thioredoxin_4"/>
    <property type="match status" value="1"/>
</dbReference>
<evidence type="ECO:0000313" key="9">
    <source>
        <dbReference type="Proteomes" id="UP000027178"/>
    </source>
</evidence>
<dbReference type="eggNOG" id="COG1651">
    <property type="taxonomic scope" value="Bacteria"/>
</dbReference>
<evidence type="ECO:0000313" key="8">
    <source>
        <dbReference type="EMBL" id="KDN87059.1"/>
    </source>
</evidence>
<reference evidence="8 9" key="1">
    <citation type="submission" date="2014-05" db="EMBL/GenBank/DDBJ databases">
        <title>Draft Genome Sequence of Kitasatospora cheerisanensis KCTC 2395.</title>
        <authorList>
            <person name="Nam D.H."/>
        </authorList>
    </citation>
    <scope>NUCLEOTIDE SEQUENCE [LARGE SCALE GENOMIC DNA]</scope>
    <source>
        <strain evidence="8 9">KCTC 2395</strain>
    </source>
</reference>
<dbReference type="GO" id="GO:0016491">
    <property type="term" value="F:oxidoreductase activity"/>
    <property type="evidence" value="ECO:0007669"/>
    <property type="project" value="UniProtKB-KW"/>
</dbReference>
<comment type="caution">
    <text evidence="8">The sequence shown here is derived from an EMBL/GenBank/DDBJ whole genome shotgun (WGS) entry which is preliminary data.</text>
</comment>
<keyword evidence="2" id="KW-0732">Signal</keyword>
<dbReference type="HOGENOM" id="CLU_000288_47_3_11"/>
<evidence type="ECO:0000256" key="5">
    <source>
        <dbReference type="ARBA" id="ARBA00023284"/>
    </source>
</evidence>
<comment type="similarity">
    <text evidence="1">Belongs to the thioredoxin family. DsbA subfamily.</text>
</comment>
<keyword evidence="4" id="KW-1015">Disulfide bond</keyword>
<gene>
    <name evidence="8" type="ORF">KCH_11440</name>
</gene>
<keyword evidence="6" id="KW-0812">Transmembrane</keyword>
<evidence type="ECO:0000256" key="2">
    <source>
        <dbReference type="ARBA" id="ARBA00022729"/>
    </source>
</evidence>
<name>A0A066Z487_9ACTN</name>
<keyword evidence="3" id="KW-0560">Oxidoreductase</keyword>
<dbReference type="AlphaFoldDB" id="A0A066Z487"/>
<sequence>MPRRAGRRVQRRRITMPSTHKSAKTVTARERLKQAQQAEALRAKRRRAITIGVSVVAAVAVIAGGATLAVNASKDSDSGSSTVAIPANTSGPDNTVIVYGKADAPHTLAVYEDFRCPVCESFETAAGPTVKELADQGQYKIEYHLAAFLDNNLGGKGSKTALAAAGAALNEGVDKFKQFHDVLYANQPAESEDGFGDVNHILELADQVPGLKTEAFTKAVTEGTYKGWANKVATAFNKSGVSGTPTVKLDGQTLNVIGQNGKALTGEQFGALVKQTIGG</sequence>
<feature type="domain" description="Thioredoxin-like fold" evidence="7">
    <location>
        <begin position="95"/>
        <end position="261"/>
    </location>
</feature>
<dbReference type="InterPro" id="IPR036249">
    <property type="entry name" value="Thioredoxin-like_sf"/>
</dbReference>
<proteinExistence type="inferred from homology"/>
<dbReference type="InterPro" id="IPR012336">
    <property type="entry name" value="Thioredoxin-like_fold"/>
</dbReference>
<keyword evidence="6" id="KW-0472">Membrane</keyword>
<keyword evidence="9" id="KW-1185">Reference proteome</keyword>
<dbReference type="Gene3D" id="3.40.30.10">
    <property type="entry name" value="Glutaredoxin"/>
    <property type="match status" value="1"/>
</dbReference>
<dbReference type="Proteomes" id="UP000027178">
    <property type="component" value="Unassembled WGS sequence"/>
</dbReference>
<keyword evidence="5" id="KW-0676">Redox-active center</keyword>
<dbReference type="PANTHER" id="PTHR13887">
    <property type="entry name" value="GLUTATHIONE S-TRANSFERASE KAPPA"/>
    <property type="match status" value="1"/>
</dbReference>
<dbReference type="PANTHER" id="PTHR13887:SF14">
    <property type="entry name" value="DISULFIDE BOND FORMATION PROTEIN D"/>
    <property type="match status" value="1"/>
</dbReference>
<organism evidence="8 9">
    <name type="scientific">Kitasatospora cheerisanensis KCTC 2395</name>
    <dbReference type="NCBI Taxonomy" id="1348663"/>
    <lineage>
        <taxon>Bacteria</taxon>
        <taxon>Bacillati</taxon>
        <taxon>Actinomycetota</taxon>
        <taxon>Actinomycetes</taxon>
        <taxon>Kitasatosporales</taxon>
        <taxon>Streptomycetaceae</taxon>
        <taxon>Kitasatospora</taxon>
    </lineage>
</organism>
<protein>
    <recommendedName>
        <fullName evidence="7">Thioredoxin-like fold domain-containing protein</fullName>
    </recommendedName>
</protein>
<evidence type="ECO:0000256" key="4">
    <source>
        <dbReference type="ARBA" id="ARBA00023157"/>
    </source>
</evidence>
<dbReference type="SUPFAM" id="SSF52833">
    <property type="entry name" value="Thioredoxin-like"/>
    <property type="match status" value="1"/>
</dbReference>